<evidence type="ECO:0000256" key="4">
    <source>
        <dbReference type="ARBA" id="ARBA00022801"/>
    </source>
</evidence>
<dbReference type="AlphaFoldDB" id="A0A062V8T2"/>
<sequence length="108" mass="12289">MEKSLFDTNFLIDAYRGRESLDGYTTILNLIEFPKAIEFNLLVLFPSKSDYYLALKISTELLITGKPIPAVDSVIAAVVLNNKLKLVTKDKHFHMIKNIIKDFKVDVV</sequence>
<dbReference type="EMBL" id="JMIY01000003">
    <property type="protein sequence ID" value="KCZ72174.1"/>
    <property type="molecule type" value="Genomic_DNA"/>
</dbReference>
<dbReference type="OrthoDB" id="39762at2157"/>
<evidence type="ECO:0000313" key="6">
    <source>
        <dbReference type="EMBL" id="KCZ72174.1"/>
    </source>
</evidence>
<reference evidence="6 7" key="1">
    <citation type="journal article" date="2013" name="Nature">
        <title>Anaerobic oxidation of methane coupled to nitrate reduction in a novel archaeal lineage.</title>
        <authorList>
            <person name="Haroon M.F."/>
            <person name="Hu S."/>
            <person name="Shi Y."/>
            <person name="Imelfort M."/>
            <person name="Keller J."/>
            <person name="Hugenholtz P."/>
            <person name="Yuan Z."/>
            <person name="Tyson G.W."/>
        </authorList>
    </citation>
    <scope>NUCLEOTIDE SEQUENCE [LARGE SCALE GENOMIC DNA]</scope>
    <source>
        <strain evidence="6 7">ANME-2d</strain>
    </source>
</reference>
<keyword evidence="2" id="KW-0540">Nuclease</keyword>
<dbReference type="Gene3D" id="3.40.50.1010">
    <property type="entry name" value="5'-nuclease"/>
    <property type="match status" value="1"/>
</dbReference>
<dbReference type="GO" id="GO:0046872">
    <property type="term" value="F:metal ion binding"/>
    <property type="evidence" value="ECO:0007669"/>
    <property type="project" value="UniProtKB-KW"/>
</dbReference>
<keyword evidence="7" id="KW-1185">Reference proteome</keyword>
<dbReference type="SUPFAM" id="SSF88723">
    <property type="entry name" value="PIN domain-like"/>
    <property type="match status" value="1"/>
</dbReference>
<keyword evidence="4" id="KW-0378">Hydrolase</keyword>
<keyword evidence="5" id="KW-0460">Magnesium</keyword>
<keyword evidence="1" id="KW-1277">Toxin-antitoxin system</keyword>
<name>A0A062V8T2_9EURY</name>
<organism evidence="6 7">
    <name type="scientific">Candidatus Methanoperedens nitratireducens</name>
    <dbReference type="NCBI Taxonomy" id="1392998"/>
    <lineage>
        <taxon>Archaea</taxon>
        <taxon>Methanobacteriati</taxon>
        <taxon>Methanobacteriota</taxon>
        <taxon>Stenosarchaea group</taxon>
        <taxon>Methanomicrobia</taxon>
        <taxon>Methanosarcinales</taxon>
        <taxon>ANME-2 cluster</taxon>
        <taxon>Candidatus Methanoperedentaceae</taxon>
        <taxon>Candidatus Methanoperedens</taxon>
    </lineage>
</organism>
<comment type="caution">
    <text evidence="6">The sequence shown here is derived from an EMBL/GenBank/DDBJ whole genome shotgun (WGS) entry which is preliminary data.</text>
</comment>
<dbReference type="Proteomes" id="UP000027153">
    <property type="component" value="Unassembled WGS sequence"/>
</dbReference>
<dbReference type="PANTHER" id="PTHR42740:SF1">
    <property type="entry name" value="RIBONUCLEASE VAPC3"/>
    <property type="match status" value="1"/>
</dbReference>
<protein>
    <submittedName>
        <fullName evidence="6">Putative nucleic acid-binding protein, contains PIN domain</fullName>
    </submittedName>
</protein>
<evidence type="ECO:0000256" key="2">
    <source>
        <dbReference type="ARBA" id="ARBA00022722"/>
    </source>
</evidence>
<accession>A0A062V8T2</accession>
<dbReference type="GO" id="GO:0016787">
    <property type="term" value="F:hydrolase activity"/>
    <property type="evidence" value="ECO:0007669"/>
    <property type="project" value="UniProtKB-KW"/>
</dbReference>
<evidence type="ECO:0000256" key="1">
    <source>
        <dbReference type="ARBA" id="ARBA00022649"/>
    </source>
</evidence>
<proteinExistence type="predicted"/>
<gene>
    <name evidence="6" type="ORF">ANME2D_01578</name>
</gene>
<dbReference type="InterPro" id="IPR051749">
    <property type="entry name" value="PINc/VapC_TA_RNase"/>
</dbReference>
<dbReference type="GO" id="GO:0004540">
    <property type="term" value="F:RNA nuclease activity"/>
    <property type="evidence" value="ECO:0007669"/>
    <property type="project" value="TreeGrafter"/>
</dbReference>
<dbReference type="PANTHER" id="PTHR42740">
    <property type="entry name" value="RIBONUCLEASE VAPC3"/>
    <property type="match status" value="1"/>
</dbReference>
<dbReference type="InterPro" id="IPR029060">
    <property type="entry name" value="PIN-like_dom_sf"/>
</dbReference>
<evidence type="ECO:0000313" key="7">
    <source>
        <dbReference type="Proteomes" id="UP000027153"/>
    </source>
</evidence>
<evidence type="ECO:0000256" key="3">
    <source>
        <dbReference type="ARBA" id="ARBA00022723"/>
    </source>
</evidence>
<dbReference type="RefSeq" id="WP_048090233.1">
    <property type="nucleotide sequence ID" value="NZ_JMIY01000003.1"/>
</dbReference>
<evidence type="ECO:0000256" key="5">
    <source>
        <dbReference type="ARBA" id="ARBA00022842"/>
    </source>
</evidence>
<keyword evidence="3" id="KW-0479">Metal-binding</keyword>